<name>A0AC61QLR8_9BACT</name>
<proteinExistence type="predicted"/>
<accession>A0AC61QLR8</accession>
<evidence type="ECO:0000313" key="1">
    <source>
        <dbReference type="EMBL" id="TGX79908.1"/>
    </source>
</evidence>
<comment type="caution">
    <text evidence="1">The sequence shown here is derived from an EMBL/GenBank/DDBJ whole genome shotgun (WGS) entry which is preliminary data.</text>
</comment>
<dbReference type="Proteomes" id="UP000308886">
    <property type="component" value="Unassembled WGS sequence"/>
</dbReference>
<keyword evidence="2" id="KW-1185">Reference proteome</keyword>
<sequence>MTIRRGLLAGMFMMTAFGAKAQNPIIQTCFTTDPAPMVHNGRVYLYTGHDEDNADFFWMQEWRVYSSADMVNWTDQGSPLAIEDFSWGDDRAWAPQCIERDGKFYFYVPLHSKLSGTMAIGVAVGDSPTGPFRDAIGKPLADGSWDYIDPTVFIDDDGQAYLYWGNPRVYYVKLNKDMISFDGEVQKIDMTVEGFGKLPNTPLAKDEKRGKTAYTEGPWVMKRNNKYFMLYAAGGIPEHIAYSQADTPVGPWKRMGKIMPLQGTGSFTNHCGVTDFKGHSYFFYHTGWLPKGGGFARSVAVEEFKYNPDGTFPIVNATREGVKPVGTLNPFQRVEAETIAFSEGVKTEQNKRTGVYVSDIHNGDYIKVREVDFSTAGANKPMCFKASLASALRGGTLEVRLDSIGGKQIATLTVGTTGGWENWRTYSADITEKVSGVHDVYFVFKGRKGVKLFNFDWWEISEKQQSDLAGTTRGIYTVPGNEYPRIDKENRAHFRVHAPQCSSMMVDICGKKYPMAKDADGNFTAITDPLVVGFHYYFLNIDGVSVVDPASETFFGCCREAGGIEVPEGKEGDYYRPQQGVAHGQVRSVSYYADSQKAFRRAMVYTPAEYEKGKKRYPVLYLQHGMGEDETGWSNQGCMQHIMDNLIASGECVPMIVVMESGDVKAPFVPRKGYDVNKERDMYGASFYDVILKDLIPMIDKTFRTKTDRNHRAMAGLSWGGHQTFHTVLPNMDKFAYLGTFSGALFGVDVKTCFNGIFSDAKKFNSEMKYMFMGCGSEEHFGTEKMAKELKALGIDVEFYESQGTHHEWLTWRRCFRRFVPHLFK</sequence>
<evidence type="ECO:0000313" key="2">
    <source>
        <dbReference type="Proteomes" id="UP000308886"/>
    </source>
</evidence>
<dbReference type="EMBL" id="SRZC01000034">
    <property type="protein sequence ID" value="TGX79908.1"/>
    <property type="molecule type" value="Genomic_DNA"/>
</dbReference>
<organism evidence="1 2">
    <name type="scientific">Palleniella muris</name>
    <dbReference type="NCBI Taxonomy" id="3038145"/>
    <lineage>
        <taxon>Bacteria</taxon>
        <taxon>Pseudomonadati</taxon>
        <taxon>Bacteroidota</taxon>
        <taxon>Bacteroidia</taxon>
        <taxon>Bacteroidales</taxon>
        <taxon>Prevotellaceae</taxon>
        <taxon>Palleniella</taxon>
    </lineage>
</organism>
<protein>
    <submittedName>
        <fullName evidence="1">Carbohydrate-binding protein</fullName>
    </submittedName>
</protein>
<gene>
    <name evidence="1" type="ORF">E5358_14265</name>
</gene>
<reference evidence="1" key="1">
    <citation type="submission" date="2019-04" db="EMBL/GenBank/DDBJ databases">
        <title>Microbes associate with the intestines of laboratory mice.</title>
        <authorList>
            <person name="Navarre W."/>
            <person name="Wong E."/>
            <person name="Huang K."/>
            <person name="Tropini C."/>
            <person name="Ng K."/>
            <person name="Yu B."/>
        </authorList>
    </citation>
    <scope>NUCLEOTIDE SEQUENCE</scope>
    <source>
        <strain evidence="1">NM73_A23</strain>
    </source>
</reference>